<dbReference type="RefSeq" id="WP_101587916.1">
    <property type="nucleotide sequence ID" value="NZ_FXZM01000003.1"/>
</dbReference>
<feature type="transmembrane region" description="Helical" evidence="1">
    <location>
        <begin position="143"/>
        <end position="163"/>
    </location>
</feature>
<keyword evidence="1" id="KW-0812">Transmembrane</keyword>
<accession>A0A2H1L2S0</accession>
<name>A0A2H1L2S0_9MICO</name>
<protein>
    <submittedName>
        <fullName evidence="2">Uncharacterized protein</fullName>
    </submittedName>
</protein>
<reference evidence="3" key="1">
    <citation type="submission" date="2017-03" db="EMBL/GenBank/DDBJ databases">
        <authorList>
            <person name="Monnet C."/>
        </authorList>
    </citation>
    <scope>NUCLEOTIDE SEQUENCE [LARGE SCALE GENOMIC DNA]</scope>
    <source>
        <strain evidence="3">SJ5-8</strain>
    </source>
</reference>
<dbReference type="OrthoDB" id="4808596at2"/>
<evidence type="ECO:0000313" key="3">
    <source>
        <dbReference type="Proteomes" id="UP000234462"/>
    </source>
</evidence>
<feature type="transmembrane region" description="Helical" evidence="1">
    <location>
        <begin position="103"/>
        <end position="123"/>
    </location>
</feature>
<evidence type="ECO:0000313" key="2">
    <source>
        <dbReference type="EMBL" id="SMY11188.1"/>
    </source>
</evidence>
<gene>
    <name evidence="2" type="ORF">BJEO58_00771</name>
</gene>
<keyword evidence="3" id="KW-1185">Reference proteome</keyword>
<feature type="transmembrane region" description="Helical" evidence="1">
    <location>
        <begin position="64"/>
        <end position="82"/>
    </location>
</feature>
<organism evidence="2 3">
    <name type="scientific">Brevibacterium jeotgali</name>
    <dbReference type="NCBI Taxonomy" id="1262550"/>
    <lineage>
        <taxon>Bacteria</taxon>
        <taxon>Bacillati</taxon>
        <taxon>Actinomycetota</taxon>
        <taxon>Actinomycetes</taxon>
        <taxon>Micrococcales</taxon>
        <taxon>Brevibacteriaceae</taxon>
        <taxon>Brevibacterium</taxon>
    </lineage>
</organism>
<sequence length="184" mass="18886">MTTPDSRRFTALADRLAGISDPSMGDERERDIALRAGTAAMVVSIFTIQLIGVALAVIGAGLGSVLVILAALIPSGVYSWYCRSAGLDMTRVYSKVAPRRRRLALLAGLAVACAWITAVAVHVTTGAPLIDVGLGSTVTPDGSTAAGLITGGIVGGTVGAIALRLSAKRGRRRVVADEEAADEE</sequence>
<dbReference type="Proteomes" id="UP000234462">
    <property type="component" value="Unassembled WGS sequence"/>
</dbReference>
<dbReference type="EMBL" id="FXZM01000003">
    <property type="protein sequence ID" value="SMY11188.1"/>
    <property type="molecule type" value="Genomic_DNA"/>
</dbReference>
<proteinExistence type="predicted"/>
<keyword evidence="1" id="KW-0472">Membrane</keyword>
<keyword evidence="1" id="KW-1133">Transmembrane helix</keyword>
<evidence type="ECO:0000256" key="1">
    <source>
        <dbReference type="SAM" id="Phobius"/>
    </source>
</evidence>
<feature type="transmembrane region" description="Helical" evidence="1">
    <location>
        <begin position="32"/>
        <end position="58"/>
    </location>
</feature>
<dbReference type="AlphaFoldDB" id="A0A2H1L2S0"/>